<dbReference type="SUPFAM" id="SSF56399">
    <property type="entry name" value="ADP-ribosylation"/>
    <property type="match status" value="1"/>
</dbReference>
<dbReference type="Gene3D" id="3.90.228.10">
    <property type="match status" value="1"/>
</dbReference>
<comment type="caution">
    <text evidence="1">The sequence shown here is derived from an EMBL/GenBank/DDBJ whole genome shotgun (WGS) entry which is preliminary data.</text>
</comment>
<dbReference type="Proteomes" id="UP000266673">
    <property type="component" value="Unassembled WGS sequence"/>
</dbReference>
<keyword evidence="2" id="KW-1185">Reference proteome</keyword>
<accession>A0A397V1M9</accession>
<evidence type="ECO:0000313" key="1">
    <source>
        <dbReference type="EMBL" id="RIB16414.1"/>
    </source>
</evidence>
<proteinExistence type="predicted"/>
<sequence length="293" mass="32468">MNKQYNKESLALKIYHGMKKIIKKKPIPTCQTSGCYNPCASRKDVYCTGCIENPPHVQNTNIPPVTVNQTPLPPPTTVNQTPLPTSVTVNQTPLPPPETVTQAVVQPIETVKPTITPSPKITKVPSNSVIKKTEMTLLKTNDSEYIKVQKFFRKGLPSNIIHGIFKLNMPTNLVKAHNSYKTRHFYTCHRKAFHGTKSICNPKRFISNPKAEFCKLGCGVCGIAQDGNRISLSRDRKLWFSNNSSISLGYCNGFGGAGEKAMFVIDLITNMPGQIFTLGSEAATLPKYLIIFE</sequence>
<reference evidence="1 2" key="1">
    <citation type="submission" date="2018-06" db="EMBL/GenBank/DDBJ databases">
        <title>Comparative genomics reveals the genomic features of Rhizophagus irregularis, R. cerebriforme, R. diaphanum and Gigaspora rosea, and their symbiotic lifestyle signature.</title>
        <authorList>
            <person name="Morin E."/>
            <person name="San Clemente H."/>
            <person name="Chen E.C.H."/>
            <person name="De La Providencia I."/>
            <person name="Hainaut M."/>
            <person name="Kuo A."/>
            <person name="Kohler A."/>
            <person name="Murat C."/>
            <person name="Tang N."/>
            <person name="Roy S."/>
            <person name="Loubradou J."/>
            <person name="Henrissat B."/>
            <person name="Grigoriev I.V."/>
            <person name="Corradi N."/>
            <person name="Roux C."/>
            <person name="Martin F.M."/>
        </authorList>
    </citation>
    <scope>NUCLEOTIDE SEQUENCE [LARGE SCALE GENOMIC DNA]</scope>
    <source>
        <strain evidence="1 2">DAOM 194757</strain>
    </source>
</reference>
<protein>
    <submittedName>
        <fullName evidence="1">Uncharacterized protein</fullName>
    </submittedName>
</protein>
<evidence type="ECO:0000313" key="2">
    <source>
        <dbReference type="Proteomes" id="UP000266673"/>
    </source>
</evidence>
<gene>
    <name evidence="1" type="ORF">C2G38_2038584</name>
</gene>
<dbReference type="EMBL" id="QKWP01000677">
    <property type="protein sequence ID" value="RIB16414.1"/>
    <property type="molecule type" value="Genomic_DNA"/>
</dbReference>
<dbReference type="AlphaFoldDB" id="A0A397V1M9"/>
<dbReference type="OrthoDB" id="2503928at2759"/>
<name>A0A397V1M9_9GLOM</name>
<organism evidence="1 2">
    <name type="scientific">Gigaspora rosea</name>
    <dbReference type="NCBI Taxonomy" id="44941"/>
    <lineage>
        <taxon>Eukaryota</taxon>
        <taxon>Fungi</taxon>
        <taxon>Fungi incertae sedis</taxon>
        <taxon>Mucoromycota</taxon>
        <taxon>Glomeromycotina</taxon>
        <taxon>Glomeromycetes</taxon>
        <taxon>Diversisporales</taxon>
        <taxon>Gigasporaceae</taxon>
        <taxon>Gigaspora</taxon>
    </lineage>
</organism>